<evidence type="ECO:0000313" key="3">
    <source>
        <dbReference type="Proteomes" id="UP000591537"/>
    </source>
</evidence>
<reference evidence="2 3" key="1">
    <citation type="submission" date="2020-08" db="EMBL/GenBank/DDBJ databases">
        <title>Genomic Encyclopedia of Type Strains, Phase IV (KMG-IV): sequencing the most valuable type-strain genomes for metagenomic binning, comparative biology and taxonomic classification.</title>
        <authorList>
            <person name="Goeker M."/>
        </authorList>
    </citation>
    <scope>NUCLEOTIDE SEQUENCE [LARGE SCALE GENOMIC DNA]</scope>
    <source>
        <strain evidence="2 3">DSM 43350</strain>
    </source>
</reference>
<evidence type="ECO:0000313" key="2">
    <source>
        <dbReference type="EMBL" id="MBB6080326.1"/>
    </source>
</evidence>
<name>A0A7W9THT7_9ACTN</name>
<proteinExistence type="predicted"/>
<dbReference type="RefSeq" id="WP_167345921.1">
    <property type="nucleotide sequence ID" value="NZ_BAAARS010000010.1"/>
</dbReference>
<comment type="caution">
    <text evidence="2">The sequence shown here is derived from an EMBL/GenBank/DDBJ whole genome shotgun (WGS) entry which is preliminary data.</text>
</comment>
<dbReference type="Proteomes" id="UP000591537">
    <property type="component" value="Unassembled WGS sequence"/>
</dbReference>
<dbReference type="AlphaFoldDB" id="A0A7W9THT7"/>
<sequence length="49" mass="5482">MAGMLNRIKEFAKSPQGRRAAEQARRAAADPRKRAQAQRLLGKLRGRGH</sequence>
<feature type="compositionally biased region" description="Basic and acidic residues" evidence="1">
    <location>
        <begin position="19"/>
        <end position="33"/>
    </location>
</feature>
<protein>
    <submittedName>
        <fullName evidence="2">Uncharacterized protein</fullName>
    </submittedName>
</protein>
<dbReference type="EMBL" id="JACHGV010000011">
    <property type="protein sequence ID" value="MBB6080326.1"/>
    <property type="molecule type" value="Genomic_DNA"/>
</dbReference>
<dbReference type="GeneID" id="96641202"/>
<accession>A0A7W9THT7</accession>
<evidence type="ECO:0000256" key="1">
    <source>
        <dbReference type="SAM" id="MobiDB-lite"/>
    </source>
</evidence>
<keyword evidence="3" id="KW-1185">Reference proteome</keyword>
<organism evidence="2 3">
    <name type="scientific">Streptomyces paradoxus</name>
    <dbReference type="NCBI Taxonomy" id="66375"/>
    <lineage>
        <taxon>Bacteria</taxon>
        <taxon>Bacillati</taxon>
        <taxon>Actinomycetota</taxon>
        <taxon>Actinomycetes</taxon>
        <taxon>Kitasatosporales</taxon>
        <taxon>Streptomycetaceae</taxon>
        <taxon>Streptomyces</taxon>
    </lineage>
</organism>
<feature type="region of interest" description="Disordered" evidence="1">
    <location>
        <begin position="1"/>
        <end position="49"/>
    </location>
</feature>
<gene>
    <name evidence="2" type="ORF">HNR57_006275</name>
</gene>